<keyword evidence="2" id="KW-1133">Transmembrane helix</keyword>
<dbReference type="Proteomes" id="UP000050465">
    <property type="component" value="Unassembled WGS sequence"/>
</dbReference>
<evidence type="ECO:0000313" key="4">
    <source>
        <dbReference type="Proteomes" id="UP000050465"/>
    </source>
</evidence>
<proteinExistence type="predicted"/>
<evidence type="ECO:0000256" key="2">
    <source>
        <dbReference type="SAM" id="Phobius"/>
    </source>
</evidence>
<dbReference type="EMBL" id="LJZR01000027">
    <property type="protein sequence ID" value="KPQ33776.1"/>
    <property type="molecule type" value="Genomic_DNA"/>
</dbReference>
<feature type="transmembrane region" description="Helical" evidence="2">
    <location>
        <begin position="95"/>
        <end position="118"/>
    </location>
</feature>
<protein>
    <submittedName>
        <fullName evidence="3">Uncharacterized protein</fullName>
    </submittedName>
</protein>
<keyword evidence="2" id="KW-0472">Membrane</keyword>
<comment type="caution">
    <text evidence="3">The sequence shown here is derived from an EMBL/GenBank/DDBJ whole genome shotgun (WGS) entry which is preliminary data.</text>
</comment>
<evidence type="ECO:0000313" key="3">
    <source>
        <dbReference type="EMBL" id="KPQ33776.1"/>
    </source>
</evidence>
<name>A0A0P7YTE9_9CYAN</name>
<organism evidence="3 4">
    <name type="scientific">Phormidesmis priestleyi Ana</name>
    <dbReference type="NCBI Taxonomy" id="1666911"/>
    <lineage>
        <taxon>Bacteria</taxon>
        <taxon>Bacillati</taxon>
        <taxon>Cyanobacteriota</taxon>
        <taxon>Cyanophyceae</taxon>
        <taxon>Leptolyngbyales</taxon>
        <taxon>Leptolyngbyaceae</taxon>
        <taxon>Phormidesmis</taxon>
    </lineage>
</organism>
<sequence>MGELKQSDKSSGQPLNKPLNKPLNFDETYRCPACGSGELSAIAMMDVFACDFCRHMFTANLSAQSVHLADSIQPMSWQWNGWQWRTAQQTDMAAALVWAFAGVLAVTPVVLIAVSNYIFPPLEGSNFPLMWTGLTLVSHSLMSGWLLAEYHRWPWYVGGRIRFQRWRERWLTQEIA</sequence>
<reference evidence="3 4" key="1">
    <citation type="submission" date="2015-09" db="EMBL/GenBank/DDBJ databases">
        <title>Identification and resolution of microdiversity through metagenomic sequencing of parallel consortia.</title>
        <authorList>
            <person name="Nelson W.C."/>
            <person name="Romine M.F."/>
            <person name="Lindemann S.R."/>
        </authorList>
    </citation>
    <scope>NUCLEOTIDE SEQUENCE [LARGE SCALE GENOMIC DNA]</scope>
    <source>
        <strain evidence="3">Ana</strain>
    </source>
</reference>
<feature type="region of interest" description="Disordered" evidence="1">
    <location>
        <begin position="1"/>
        <end position="20"/>
    </location>
</feature>
<accession>A0A0P7YTE9</accession>
<gene>
    <name evidence="3" type="ORF">HLUCCA11_17345</name>
</gene>
<keyword evidence="2" id="KW-0812">Transmembrane</keyword>
<feature type="transmembrane region" description="Helical" evidence="2">
    <location>
        <begin position="130"/>
        <end position="148"/>
    </location>
</feature>
<evidence type="ECO:0000256" key="1">
    <source>
        <dbReference type="SAM" id="MobiDB-lite"/>
    </source>
</evidence>
<dbReference type="STRING" id="1666911.HLUCCA11_17345"/>
<dbReference type="AlphaFoldDB" id="A0A0P7YTE9"/>